<dbReference type="AlphaFoldDB" id="A0A9Q3CKV9"/>
<protein>
    <recommendedName>
        <fullName evidence="1">Tf2-1-like SH3-like domain-containing protein</fullName>
    </recommendedName>
</protein>
<dbReference type="EMBL" id="AVOT02008898">
    <property type="protein sequence ID" value="MBW0486961.1"/>
    <property type="molecule type" value="Genomic_DNA"/>
</dbReference>
<reference evidence="2" key="1">
    <citation type="submission" date="2021-03" db="EMBL/GenBank/DDBJ databases">
        <title>Draft genome sequence of rust myrtle Austropuccinia psidii MF-1, a brazilian biotype.</title>
        <authorList>
            <person name="Quecine M.C."/>
            <person name="Pachon D.M.R."/>
            <person name="Bonatelli M.L."/>
            <person name="Correr F.H."/>
            <person name="Franceschini L.M."/>
            <person name="Leite T.F."/>
            <person name="Margarido G.R.A."/>
            <person name="Almeida C.A."/>
            <person name="Ferrarezi J.A."/>
            <person name="Labate C.A."/>
        </authorList>
    </citation>
    <scope>NUCLEOTIDE SEQUENCE</scope>
    <source>
        <strain evidence="2">MF-1</strain>
    </source>
</reference>
<name>A0A9Q3CKV9_9BASI</name>
<dbReference type="Pfam" id="PF24626">
    <property type="entry name" value="SH3_Tf2-1"/>
    <property type="match status" value="1"/>
</dbReference>
<sequence length="112" mass="13113">MWKRACDTPAKCIAEAREYNKQRYDKTHMKPDFKEGDQVLVSTLNFNNLKGPNKMRYSFVGPFTIIKMIGENAVEVRLTEEFPRKHPIFPVRLVKPYFQTGGDKLPSRNKTY</sequence>
<dbReference type="OrthoDB" id="4360000at2759"/>
<organism evidence="2 3">
    <name type="scientific">Austropuccinia psidii MF-1</name>
    <dbReference type="NCBI Taxonomy" id="1389203"/>
    <lineage>
        <taxon>Eukaryota</taxon>
        <taxon>Fungi</taxon>
        <taxon>Dikarya</taxon>
        <taxon>Basidiomycota</taxon>
        <taxon>Pucciniomycotina</taxon>
        <taxon>Pucciniomycetes</taxon>
        <taxon>Pucciniales</taxon>
        <taxon>Sphaerophragmiaceae</taxon>
        <taxon>Austropuccinia</taxon>
    </lineage>
</organism>
<dbReference type="InterPro" id="IPR056924">
    <property type="entry name" value="SH3_Tf2-1"/>
</dbReference>
<evidence type="ECO:0000313" key="3">
    <source>
        <dbReference type="Proteomes" id="UP000765509"/>
    </source>
</evidence>
<keyword evidence="3" id="KW-1185">Reference proteome</keyword>
<feature type="domain" description="Tf2-1-like SH3-like" evidence="1">
    <location>
        <begin position="36"/>
        <end position="97"/>
    </location>
</feature>
<accession>A0A9Q3CKV9</accession>
<proteinExistence type="predicted"/>
<comment type="caution">
    <text evidence="2">The sequence shown here is derived from an EMBL/GenBank/DDBJ whole genome shotgun (WGS) entry which is preliminary data.</text>
</comment>
<evidence type="ECO:0000259" key="1">
    <source>
        <dbReference type="Pfam" id="PF24626"/>
    </source>
</evidence>
<dbReference type="Proteomes" id="UP000765509">
    <property type="component" value="Unassembled WGS sequence"/>
</dbReference>
<evidence type="ECO:0000313" key="2">
    <source>
        <dbReference type="EMBL" id="MBW0486961.1"/>
    </source>
</evidence>
<gene>
    <name evidence="2" type="ORF">O181_026676</name>
</gene>